<evidence type="ECO:0000313" key="2">
    <source>
        <dbReference type="Proteomes" id="UP001321760"/>
    </source>
</evidence>
<name>A0AAV9GH81_9PEZI</name>
<dbReference type="EMBL" id="MU865950">
    <property type="protein sequence ID" value="KAK4447369.1"/>
    <property type="molecule type" value="Genomic_DNA"/>
</dbReference>
<protein>
    <recommendedName>
        <fullName evidence="3">F-box domain-containing protein</fullName>
    </recommendedName>
</protein>
<gene>
    <name evidence="1" type="ORF">QBC34DRAFT_440123</name>
</gene>
<organism evidence="1 2">
    <name type="scientific">Podospora aff. communis PSN243</name>
    <dbReference type="NCBI Taxonomy" id="3040156"/>
    <lineage>
        <taxon>Eukaryota</taxon>
        <taxon>Fungi</taxon>
        <taxon>Dikarya</taxon>
        <taxon>Ascomycota</taxon>
        <taxon>Pezizomycotina</taxon>
        <taxon>Sordariomycetes</taxon>
        <taxon>Sordariomycetidae</taxon>
        <taxon>Sordariales</taxon>
        <taxon>Podosporaceae</taxon>
        <taxon>Podospora</taxon>
    </lineage>
</organism>
<comment type="caution">
    <text evidence="1">The sequence shown here is derived from an EMBL/GenBank/DDBJ whole genome shotgun (WGS) entry which is preliminary data.</text>
</comment>
<accession>A0AAV9GH81</accession>
<dbReference type="Proteomes" id="UP001321760">
    <property type="component" value="Unassembled WGS sequence"/>
</dbReference>
<dbReference type="AlphaFoldDB" id="A0AAV9GH81"/>
<reference evidence="1" key="2">
    <citation type="submission" date="2023-05" db="EMBL/GenBank/DDBJ databases">
        <authorList>
            <consortium name="Lawrence Berkeley National Laboratory"/>
            <person name="Steindorff A."/>
            <person name="Hensen N."/>
            <person name="Bonometti L."/>
            <person name="Westerberg I."/>
            <person name="Brannstrom I.O."/>
            <person name="Guillou S."/>
            <person name="Cros-Aarteil S."/>
            <person name="Calhoun S."/>
            <person name="Haridas S."/>
            <person name="Kuo A."/>
            <person name="Mondo S."/>
            <person name="Pangilinan J."/>
            <person name="Riley R."/>
            <person name="Labutti K."/>
            <person name="Andreopoulos B."/>
            <person name="Lipzen A."/>
            <person name="Chen C."/>
            <person name="Yanf M."/>
            <person name="Daum C."/>
            <person name="Ng V."/>
            <person name="Clum A."/>
            <person name="Ohm R."/>
            <person name="Martin F."/>
            <person name="Silar P."/>
            <person name="Natvig D."/>
            <person name="Lalanne C."/>
            <person name="Gautier V."/>
            <person name="Ament-Velasquez S.L."/>
            <person name="Kruys A."/>
            <person name="Hutchinson M.I."/>
            <person name="Powell A.J."/>
            <person name="Barry K."/>
            <person name="Miller A.N."/>
            <person name="Grigoriev I.V."/>
            <person name="Debuchy R."/>
            <person name="Gladieux P."/>
            <person name="Thoren M.H."/>
            <person name="Johannesson H."/>
        </authorList>
    </citation>
    <scope>NUCLEOTIDE SEQUENCE</scope>
    <source>
        <strain evidence="1">PSN243</strain>
    </source>
</reference>
<sequence length="407" mass="46270">MAEETRSSGLLKLPNELLIKIVDLATETGSGLGGIDFALAKSLTLVSRRLRDITIPRLYERIPIGNLPGYHGPVDPKHSHALSAPRTAKLLGLVENDPSLQRLCRWLHIDMRDIWAREEIEAQYPTLTDKMKLIIDVISVFPKTRKFEIVGRIDDSSETLTPAWDIVCAAGRHLPDLEYVVLAHCCAASPAQMREPRFSSLTSLELFDLPGGPADLKHFLHGPKLERFAFRLHHPDDEDYVDRGGGPWSLPHVISLLESQEESLRFLRIGTFYNAETELCGSNLAKFTALQELHLVICDLANLTGHDEMFAAPHLRKLTWELHVDDHVTPGGFSRDDEACVRTLIQTAAAWKLSLREIEIVFQPKRWWEEEKEWPWDTMRVLEAEGQEVGIHVTWDEPDEMFDLEEE</sequence>
<evidence type="ECO:0008006" key="3">
    <source>
        <dbReference type="Google" id="ProtNLM"/>
    </source>
</evidence>
<reference evidence="1" key="1">
    <citation type="journal article" date="2023" name="Mol. Phylogenet. Evol.">
        <title>Genome-scale phylogeny and comparative genomics of the fungal order Sordariales.</title>
        <authorList>
            <person name="Hensen N."/>
            <person name="Bonometti L."/>
            <person name="Westerberg I."/>
            <person name="Brannstrom I.O."/>
            <person name="Guillou S."/>
            <person name="Cros-Aarteil S."/>
            <person name="Calhoun S."/>
            <person name="Haridas S."/>
            <person name="Kuo A."/>
            <person name="Mondo S."/>
            <person name="Pangilinan J."/>
            <person name="Riley R."/>
            <person name="LaButti K."/>
            <person name="Andreopoulos B."/>
            <person name="Lipzen A."/>
            <person name="Chen C."/>
            <person name="Yan M."/>
            <person name="Daum C."/>
            <person name="Ng V."/>
            <person name="Clum A."/>
            <person name="Steindorff A."/>
            <person name="Ohm R.A."/>
            <person name="Martin F."/>
            <person name="Silar P."/>
            <person name="Natvig D.O."/>
            <person name="Lalanne C."/>
            <person name="Gautier V."/>
            <person name="Ament-Velasquez S.L."/>
            <person name="Kruys A."/>
            <person name="Hutchinson M.I."/>
            <person name="Powell A.J."/>
            <person name="Barry K."/>
            <person name="Miller A.N."/>
            <person name="Grigoriev I.V."/>
            <person name="Debuchy R."/>
            <person name="Gladieux P."/>
            <person name="Hiltunen Thoren M."/>
            <person name="Johannesson H."/>
        </authorList>
    </citation>
    <scope>NUCLEOTIDE SEQUENCE</scope>
    <source>
        <strain evidence="1">PSN243</strain>
    </source>
</reference>
<evidence type="ECO:0000313" key="1">
    <source>
        <dbReference type="EMBL" id="KAK4447369.1"/>
    </source>
</evidence>
<keyword evidence="2" id="KW-1185">Reference proteome</keyword>
<proteinExistence type="predicted"/>